<dbReference type="AlphaFoldDB" id="A0AAE0X9X2"/>
<feature type="compositionally biased region" description="Basic and acidic residues" evidence="1">
    <location>
        <begin position="198"/>
        <end position="211"/>
    </location>
</feature>
<keyword evidence="3" id="KW-1185">Reference proteome</keyword>
<organism evidence="2 3">
    <name type="scientific">Podospora appendiculata</name>
    <dbReference type="NCBI Taxonomy" id="314037"/>
    <lineage>
        <taxon>Eukaryota</taxon>
        <taxon>Fungi</taxon>
        <taxon>Dikarya</taxon>
        <taxon>Ascomycota</taxon>
        <taxon>Pezizomycotina</taxon>
        <taxon>Sordariomycetes</taxon>
        <taxon>Sordariomycetidae</taxon>
        <taxon>Sordariales</taxon>
        <taxon>Podosporaceae</taxon>
        <taxon>Podospora</taxon>
    </lineage>
</organism>
<reference evidence="2" key="2">
    <citation type="submission" date="2023-06" db="EMBL/GenBank/DDBJ databases">
        <authorList>
            <consortium name="Lawrence Berkeley National Laboratory"/>
            <person name="Haridas S."/>
            <person name="Hensen N."/>
            <person name="Bonometti L."/>
            <person name="Westerberg I."/>
            <person name="Brannstrom I.O."/>
            <person name="Guillou S."/>
            <person name="Cros-Aarteil S."/>
            <person name="Calhoun S."/>
            <person name="Kuo A."/>
            <person name="Mondo S."/>
            <person name="Pangilinan J."/>
            <person name="Riley R."/>
            <person name="Labutti K."/>
            <person name="Andreopoulos B."/>
            <person name="Lipzen A."/>
            <person name="Chen C."/>
            <person name="Yanf M."/>
            <person name="Daum C."/>
            <person name="Ng V."/>
            <person name="Clum A."/>
            <person name="Steindorff A."/>
            <person name="Ohm R."/>
            <person name="Martin F."/>
            <person name="Silar P."/>
            <person name="Natvig D."/>
            <person name="Lalanne C."/>
            <person name="Gautier V."/>
            <person name="Ament-Velasquez S.L."/>
            <person name="Kruys A."/>
            <person name="Hutchinson M.I."/>
            <person name="Powell A.J."/>
            <person name="Barry K."/>
            <person name="Miller A.N."/>
            <person name="Grigoriev I.V."/>
            <person name="Debuchy R."/>
            <person name="Gladieux P."/>
            <person name="Thoren M.H."/>
            <person name="Johannesson H."/>
        </authorList>
    </citation>
    <scope>NUCLEOTIDE SEQUENCE</scope>
    <source>
        <strain evidence="2">CBS 314.62</strain>
    </source>
</reference>
<dbReference type="EMBL" id="JAULSO010000002">
    <property type="protein sequence ID" value="KAK3688765.1"/>
    <property type="molecule type" value="Genomic_DNA"/>
</dbReference>
<evidence type="ECO:0000313" key="3">
    <source>
        <dbReference type="Proteomes" id="UP001270362"/>
    </source>
</evidence>
<evidence type="ECO:0000313" key="2">
    <source>
        <dbReference type="EMBL" id="KAK3688765.1"/>
    </source>
</evidence>
<evidence type="ECO:0000256" key="1">
    <source>
        <dbReference type="SAM" id="MobiDB-lite"/>
    </source>
</evidence>
<gene>
    <name evidence="2" type="ORF">B0T22DRAFT_480003</name>
</gene>
<comment type="caution">
    <text evidence="2">The sequence shown here is derived from an EMBL/GenBank/DDBJ whole genome shotgun (WGS) entry which is preliminary data.</text>
</comment>
<name>A0AAE0X9X2_9PEZI</name>
<protein>
    <submittedName>
        <fullName evidence="2">Uncharacterized protein</fullName>
    </submittedName>
</protein>
<dbReference type="Proteomes" id="UP001270362">
    <property type="component" value="Unassembled WGS sequence"/>
</dbReference>
<accession>A0AAE0X9X2</accession>
<feature type="region of interest" description="Disordered" evidence="1">
    <location>
        <begin position="169"/>
        <end position="211"/>
    </location>
</feature>
<proteinExistence type="predicted"/>
<sequence length="211" mass="24085">MSTDQNARFHELLPALTRLINLHFRGGPDPPTVSFHDNQAVVNLMRSISLEQPVPDDTVPEAVVNDAIRALTSEPWTAAEAAEIRARADQAMRDLVTLARDDPTVIDKVVWLVGQVRRRVAEERKVEKELWKMREASLLRRLEEMEISGSHNAPSDSRSRREETVVIWEDTVDQEENLNGGERAAGTDYYAQEDPDGDSDKENRDPRIWRY</sequence>
<reference evidence="2" key="1">
    <citation type="journal article" date="2023" name="Mol. Phylogenet. Evol.">
        <title>Genome-scale phylogeny and comparative genomics of the fungal order Sordariales.</title>
        <authorList>
            <person name="Hensen N."/>
            <person name="Bonometti L."/>
            <person name="Westerberg I."/>
            <person name="Brannstrom I.O."/>
            <person name="Guillou S."/>
            <person name="Cros-Aarteil S."/>
            <person name="Calhoun S."/>
            <person name="Haridas S."/>
            <person name="Kuo A."/>
            <person name="Mondo S."/>
            <person name="Pangilinan J."/>
            <person name="Riley R."/>
            <person name="LaButti K."/>
            <person name="Andreopoulos B."/>
            <person name="Lipzen A."/>
            <person name="Chen C."/>
            <person name="Yan M."/>
            <person name="Daum C."/>
            <person name="Ng V."/>
            <person name="Clum A."/>
            <person name="Steindorff A."/>
            <person name="Ohm R.A."/>
            <person name="Martin F."/>
            <person name="Silar P."/>
            <person name="Natvig D.O."/>
            <person name="Lalanne C."/>
            <person name="Gautier V."/>
            <person name="Ament-Velasquez S.L."/>
            <person name="Kruys A."/>
            <person name="Hutchinson M.I."/>
            <person name="Powell A.J."/>
            <person name="Barry K."/>
            <person name="Miller A.N."/>
            <person name="Grigoriev I.V."/>
            <person name="Debuchy R."/>
            <person name="Gladieux P."/>
            <person name="Hiltunen Thoren M."/>
            <person name="Johannesson H."/>
        </authorList>
    </citation>
    <scope>NUCLEOTIDE SEQUENCE</scope>
    <source>
        <strain evidence="2">CBS 314.62</strain>
    </source>
</reference>